<evidence type="ECO:0000313" key="1">
    <source>
        <dbReference type="EMBL" id="KLD98860.1"/>
    </source>
</evidence>
<accession>A0A0G9JXD9</accession>
<name>A0A0G9JXD9_9BACT</name>
<gene>
    <name evidence="1" type="ORF">AA20_07790</name>
</gene>
<proteinExistence type="predicted"/>
<dbReference type="EMBL" id="JAIQ01000111">
    <property type="protein sequence ID" value="KLD98860.1"/>
    <property type="molecule type" value="Genomic_DNA"/>
</dbReference>
<dbReference type="AlphaFoldDB" id="A0A0G9JXD9"/>
<reference evidence="1 2" key="1">
    <citation type="submission" date="2014-01" db="EMBL/GenBank/DDBJ databases">
        <title>Development of a Comparative Genomic Fingerprinting Assay for High Resolution Genotyping of Arcobacter butzleri.</title>
        <authorList>
            <person name="Webb A.L."/>
            <person name="Inglis G.D."/>
            <person name="Kruczkiewicz P."/>
            <person name="Selinger L.B."/>
            <person name="Taboada E.N."/>
        </authorList>
    </citation>
    <scope>NUCLEOTIDE SEQUENCE [LARGE SCALE GENOMIC DNA]</scope>
    <source>
        <strain evidence="1 2">L348</strain>
    </source>
</reference>
<dbReference type="Proteomes" id="UP000035514">
    <property type="component" value="Unassembled WGS sequence"/>
</dbReference>
<dbReference type="PATRIC" id="fig|1447256.3.peg.1517"/>
<protein>
    <submittedName>
        <fullName evidence="1">Uncharacterized protein</fullName>
    </submittedName>
</protein>
<organism evidence="1 2">
    <name type="scientific">Aliarcobacter butzleri L348</name>
    <dbReference type="NCBI Taxonomy" id="1447256"/>
    <lineage>
        <taxon>Bacteria</taxon>
        <taxon>Pseudomonadati</taxon>
        <taxon>Campylobacterota</taxon>
        <taxon>Epsilonproteobacteria</taxon>
        <taxon>Campylobacterales</taxon>
        <taxon>Arcobacteraceae</taxon>
        <taxon>Aliarcobacter</taxon>
    </lineage>
</organism>
<comment type="caution">
    <text evidence="1">The sequence shown here is derived from an EMBL/GenBank/DDBJ whole genome shotgun (WGS) entry which is preliminary data.</text>
</comment>
<dbReference type="RefSeq" id="WP_046996873.1">
    <property type="nucleotide sequence ID" value="NZ_JAIQ01000111.1"/>
</dbReference>
<sequence>MYPHTNAQNYTPSIKQSQIDLISKMFTKNDWIKNLTNFDSDFYVLIKEEVEELFFNTNGYLNYLDFESVYRLSVEMTIYQINKKLKKNKESFFEKHLEDNPKICIIVKQRLVNNIKNLFDKHRKFNLNKHEMMILNSIYETTYKDESIIYDLEKILKYDPKLVFKYIKILVKNFELSTDEAEELCFKLNINFKKLFRKSFKNELKLIKKELNNQLYIDFNMMKAA</sequence>
<evidence type="ECO:0000313" key="2">
    <source>
        <dbReference type="Proteomes" id="UP000035514"/>
    </source>
</evidence>